<feature type="compositionally biased region" description="Polar residues" evidence="1">
    <location>
        <begin position="117"/>
        <end position="127"/>
    </location>
</feature>
<reference evidence="2 3" key="1">
    <citation type="submission" date="2006-05" db="EMBL/GenBank/DDBJ databases">
        <authorList>
            <person name="King G."/>
            <person name="Ferriera S."/>
            <person name="Johnson J."/>
            <person name="Kravitz S."/>
            <person name="Beeson K."/>
            <person name="Sutton G."/>
            <person name="Rogers Y.-H."/>
            <person name="Friedman R."/>
            <person name="Frazier M."/>
            <person name="Venter J.C."/>
        </authorList>
    </citation>
    <scope>NUCLEOTIDE SEQUENCE [LARGE SCALE GENOMIC DNA]</scope>
    <source>
        <strain evidence="3">ATCC 25650 / DSM 13394 / JCM 20685 / NBRC 16684 / NCIMB 2208 / IAM 12614 / B1</strain>
    </source>
</reference>
<protein>
    <recommendedName>
        <fullName evidence="4">ParD-like antitoxin of type II ParDE toxin-antitoxin system</fullName>
    </recommendedName>
</protein>
<accession>A0NTD8</accession>
<dbReference type="EMBL" id="AAUW01000007">
    <property type="protein sequence ID" value="EAV44220.1"/>
    <property type="molecule type" value="Genomic_DNA"/>
</dbReference>
<organism evidence="2 3">
    <name type="scientific">Roseibium aggregatum (strain ATCC 25650 / DSM 13394 / JCM 20685 / NBRC 16684 / NCIMB 2208 / IAM 12614 / B1)</name>
    <name type="common">Stappia aggregata</name>
    <dbReference type="NCBI Taxonomy" id="384765"/>
    <lineage>
        <taxon>Bacteria</taxon>
        <taxon>Pseudomonadati</taxon>
        <taxon>Pseudomonadota</taxon>
        <taxon>Alphaproteobacteria</taxon>
        <taxon>Hyphomicrobiales</taxon>
        <taxon>Stappiaceae</taxon>
        <taxon>Roseibium</taxon>
    </lineage>
</organism>
<proteinExistence type="predicted"/>
<evidence type="ECO:0000256" key="1">
    <source>
        <dbReference type="SAM" id="MobiDB-lite"/>
    </source>
</evidence>
<evidence type="ECO:0000313" key="3">
    <source>
        <dbReference type="Proteomes" id="UP000004848"/>
    </source>
</evidence>
<evidence type="ECO:0008006" key="4">
    <source>
        <dbReference type="Google" id="ProtNLM"/>
    </source>
</evidence>
<sequence length="127" mass="14077">MEACAMAQSVELCDDVMSLVCCEAELQNRSVSEQITLWLRIGRVIEKSGAFDQARVSAALAGELQTTDLTALEKAVWSERFLEKMSEPGPREQDFFAELRKNGNASGLDVFGDTVRTENQSESEPRT</sequence>
<dbReference type="AlphaFoldDB" id="A0NTD8"/>
<name>A0NTD8_ROSAI</name>
<evidence type="ECO:0000313" key="2">
    <source>
        <dbReference type="EMBL" id="EAV44220.1"/>
    </source>
</evidence>
<dbReference type="Pfam" id="PF11903">
    <property type="entry name" value="ParD_like"/>
    <property type="match status" value="1"/>
</dbReference>
<dbReference type="eggNOG" id="ENOG5032WTJ">
    <property type="taxonomic scope" value="Bacteria"/>
</dbReference>
<dbReference type="InterPro" id="IPR021831">
    <property type="entry name" value="ParD-like"/>
</dbReference>
<feature type="region of interest" description="Disordered" evidence="1">
    <location>
        <begin position="104"/>
        <end position="127"/>
    </location>
</feature>
<comment type="caution">
    <text evidence="2">The sequence shown here is derived from an EMBL/GenBank/DDBJ whole genome shotgun (WGS) entry which is preliminary data.</text>
</comment>
<gene>
    <name evidence="2" type="ORF">SIAM614_15515</name>
</gene>
<dbReference type="Proteomes" id="UP000004848">
    <property type="component" value="Unassembled WGS sequence"/>
</dbReference>